<comment type="similarity">
    <text evidence="2 7">Belongs to the PstS family.</text>
</comment>
<evidence type="ECO:0000256" key="7">
    <source>
        <dbReference type="PIRNR" id="PIRNR002756"/>
    </source>
</evidence>
<comment type="subunit">
    <text evidence="3 7">The complex is composed of two ATP-binding proteins (PstB), two transmembrane proteins (PstC and PstA) and a solute-binding protein (PstS).</text>
</comment>
<dbReference type="PANTHER" id="PTHR42996:SF1">
    <property type="entry name" value="PHOSPHATE-BINDING PROTEIN PSTS"/>
    <property type="match status" value="1"/>
</dbReference>
<dbReference type="PANTHER" id="PTHR42996">
    <property type="entry name" value="PHOSPHATE-BINDING PROTEIN PSTS"/>
    <property type="match status" value="1"/>
</dbReference>
<keyword evidence="6 7" id="KW-0592">Phosphate transport</keyword>
<dbReference type="RefSeq" id="WP_100440866.1">
    <property type="nucleotide sequence ID" value="NZ_CBCPIZ010000009.1"/>
</dbReference>
<gene>
    <name evidence="10" type="ORF">B9Y64_11765</name>
</gene>
<dbReference type="OrthoDB" id="9801510at2"/>
<keyword evidence="5 7" id="KW-0813">Transport</keyword>
<evidence type="ECO:0000256" key="8">
    <source>
        <dbReference type="SAM" id="SignalP"/>
    </source>
</evidence>
<feature type="signal peptide" evidence="8">
    <location>
        <begin position="1"/>
        <end position="24"/>
    </location>
</feature>
<dbReference type="InterPro" id="IPR024370">
    <property type="entry name" value="PBP_domain"/>
</dbReference>
<dbReference type="InterPro" id="IPR005673">
    <property type="entry name" value="ABC_phos-bd_PstS"/>
</dbReference>
<organism evidence="10 11">
    <name type="scientific">Stenotrophomonas maltophilia</name>
    <name type="common">Pseudomonas maltophilia</name>
    <name type="synonym">Xanthomonas maltophilia</name>
    <dbReference type="NCBI Taxonomy" id="40324"/>
    <lineage>
        <taxon>Bacteria</taxon>
        <taxon>Pseudomonadati</taxon>
        <taxon>Pseudomonadota</taxon>
        <taxon>Gammaproteobacteria</taxon>
        <taxon>Lysobacterales</taxon>
        <taxon>Lysobacteraceae</taxon>
        <taxon>Stenotrophomonas</taxon>
        <taxon>Stenotrophomonas maltophilia group</taxon>
    </lineage>
</organism>
<dbReference type="GO" id="GO:0043190">
    <property type="term" value="C:ATP-binding cassette (ABC) transporter complex"/>
    <property type="evidence" value="ECO:0007669"/>
    <property type="project" value="InterPro"/>
</dbReference>
<evidence type="ECO:0000256" key="3">
    <source>
        <dbReference type="ARBA" id="ARBA00011529"/>
    </source>
</evidence>
<dbReference type="GO" id="GO:0035435">
    <property type="term" value="P:phosphate ion transmembrane transport"/>
    <property type="evidence" value="ECO:0007669"/>
    <property type="project" value="InterPro"/>
</dbReference>
<protein>
    <recommendedName>
        <fullName evidence="4 7">Phosphate-binding protein PstS</fullName>
    </recommendedName>
</protein>
<evidence type="ECO:0000256" key="2">
    <source>
        <dbReference type="ARBA" id="ARBA00008725"/>
    </source>
</evidence>
<comment type="function">
    <text evidence="1 7">Part of the ABC transporter complex PstSACB involved in phosphate import.</text>
</comment>
<dbReference type="Proteomes" id="UP000230167">
    <property type="component" value="Unassembled WGS sequence"/>
</dbReference>
<evidence type="ECO:0000256" key="5">
    <source>
        <dbReference type="ARBA" id="ARBA00022448"/>
    </source>
</evidence>
<accession>A0A2J0UC55</accession>
<dbReference type="Gene3D" id="3.40.190.10">
    <property type="entry name" value="Periplasmic binding protein-like II"/>
    <property type="match status" value="2"/>
</dbReference>
<dbReference type="AlphaFoldDB" id="A0A2J0UC55"/>
<feature type="domain" description="PBP" evidence="9">
    <location>
        <begin position="49"/>
        <end position="318"/>
    </location>
</feature>
<comment type="caution">
    <text evidence="10">The sequence shown here is derived from an EMBL/GenBank/DDBJ whole genome shotgun (WGS) entry which is preliminary data.</text>
</comment>
<evidence type="ECO:0000256" key="6">
    <source>
        <dbReference type="ARBA" id="ARBA00022592"/>
    </source>
</evidence>
<evidence type="ECO:0000313" key="11">
    <source>
        <dbReference type="Proteomes" id="UP000230167"/>
    </source>
</evidence>
<dbReference type="PIRSF" id="PIRSF002756">
    <property type="entry name" value="PstS"/>
    <property type="match status" value="1"/>
</dbReference>
<dbReference type="GO" id="GO:0042301">
    <property type="term" value="F:phosphate ion binding"/>
    <property type="evidence" value="ECO:0007669"/>
    <property type="project" value="InterPro"/>
</dbReference>
<name>A0A2J0UC55_STEMA</name>
<dbReference type="InterPro" id="IPR050962">
    <property type="entry name" value="Phosphate-bind_PstS"/>
</dbReference>
<reference evidence="10 11" key="1">
    <citation type="journal article" date="2017" name="Front. Microbiol.">
        <title>Double-Face Meets the Bacterial World: The Opportunistic Pathogen Stenotrophomonas maltophilia.</title>
        <authorList>
            <person name="Lira F."/>
            <person name="Berg G."/>
            <person name="Martinez J.L."/>
        </authorList>
    </citation>
    <scope>NUCLEOTIDE SEQUENCE [LARGE SCALE GENOMIC DNA]</scope>
    <source>
        <strain evidence="10 11">EA1</strain>
    </source>
</reference>
<evidence type="ECO:0000256" key="1">
    <source>
        <dbReference type="ARBA" id="ARBA00002841"/>
    </source>
</evidence>
<dbReference type="SUPFAM" id="SSF53850">
    <property type="entry name" value="Periplasmic binding protein-like II"/>
    <property type="match status" value="1"/>
</dbReference>
<sequence>MNKYKTLAALVATALLATAGAASAQSLVQGGGASLPAKLYKGSSDSILPATFSYEVTGSGTGKQAFLENKAELFNTTGTVHFAGSDSVLTDAEITAYTANFAPTYGPLIQIPSVGTSVTIPFNSAGGNLDLSVSQLCGVFSGKITNWSDVDASRSGPITVVYRNEKSGTTELLTRFLASACSAADTAGTNLIGGKFSTTQEFWKQFSALPVNFVTASALGSQPLYDKVYATTGGIGYIGPDVVPNLDDATKIAKVRGYSPNDPSVQATLNTVAPPTGAAANDPRNWVPVFTNPPAVGYPIVGYTNFDLGQCYKTTAVATALRSFLLGHYNGNNDAASRAHGFVPLTATWRDAIRTRFVVAGSTAGLNNPSTCAGLGRP</sequence>
<feature type="chain" id="PRO_5014475977" description="Phosphate-binding protein PstS" evidence="8">
    <location>
        <begin position="25"/>
        <end position="378"/>
    </location>
</feature>
<keyword evidence="8" id="KW-0732">Signal</keyword>
<dbReference type="Pfam" id="PF12849">
    <property type="entry name" value="PBP_like_2"/>
    <property type="match status" value="1"/>
</dbReference>
<evidence type="ECO:0000313" key="10">
    <source>
        <dbReference type="EMBL" id="PJL29005.1"/>
    </source>
</evidence>
<dbReference type="EMBL" id="NEQV01000003">
    <property type="protein sequence ID" value="PJL29005.1"/>
    <property type="molecule type" value="Genomic_DNA"/>
</dbReference>
<proteinExistence type="inferred from homology"/>
<evidence type="ECO:0000256" key="4">
    <source>
        <dbReference type="ARBA" id="ARBA00021889"/>
    </source>
</evidence>
<evidence type="ECO:0000259" key="9">
    <source>
        <dbReference type="Pfam" id="PF12849"/>
    </source>
</evidence>